<dbReference type="Gene3D" id="1.10.150.20">
    <property type="entry name" value="5' to 3' exonuclease, C-terminal subdomain"/>
    <property type="match status" value="1"/>
</dbReference>
<comment type="caution">
    <text evidence="12">The sequence shown here is derived from an EMBL/GenBank/DDBJ whole genome shotgun (WGS) entry which is preliminary data.</text>
</comment>
<evidence type="ECO:0000259" key="11">
    <source>
        <dbReference type="SMART" id="SM00891"/>
    </source>
</evidence>
<dbReference type="EMBL" id="VJMJ01000194">
    <property type="protein sequence ID" value="KAF0727493.1"/>
    <property type="molecule type" value="Genomic_DNA"/>
</dbReference>
<reference evidence="12 13" key="1">
    <citation type="submission" date="2019-07" db="EMBL/GenBank/DDBJ databases">
        <title>Genomics analysis of Aphanomyces spp. identifies a new class of oomycete effector associated with host adaptation.</title>
        <authorList>
            <person name="Gaulin E."/>
        </authorList>
    </citation>
    <scope>NUCLEOTIDE SEQUENCE [LARGE SCALE GENOMIC DNA]</scope>
    <source>
        <strain evidence="12 13">ATCC 201684</strain>
    </source>
</reference>
<sequence>MARVWLDYEREIVENLLQERDVLIVLAKGLGLKMLMSRFMLLYCQPTNLTLCLNASDDADHYLDSLKAQGIVNLPQVITNKCTVQERKIMYKNGGCIFVTSRILVVDMLNHVIDIPMISGLLVCDAHKVTDTSIEAFIMRLFREVNRSGFVKAFSDDAVTFSAGYNKIEQVLKLLYVRKVLLYPRFHIAIGGCLEKRQPDVYEVEVPLSPLMMEMQQALLVSLEATLNELKRSSKDLDETDLTMQNALTKALDVIIKKQLNSIWHQLPAKTKQLCSDLTVLRHLLAYLTRYDAITYYSFLMTQKKQSGQQRVPSAWLVTEAADRLFIAAKKRLYHVQGNVKSDKAQKRNCKVILNLEINPKWEILQTTLKEIMAESPKIAVGGSTVLIMLRDDRTAAQLREFLFMGGTNMMKRRFGRYLKQKNETRASNLTTFNIEQQLLLELAADLAEEVEMPTTSNNGKRKIASTPVYTGSIELASFGMTLEEITFLSSQDGKKSKPSQRMTIMAPSSQIVLCTYAQAKKCTNILDDLHPAHVILYDPDASFIRELEVHNALLTGDEEIQIHFMVYENSAEQQAYLSEIKREKDAFERLIKQKEHMIIPLNVFDLPAHLKVKQTPKYSLDTRTGGRAKAHTVSNQIIIDVREFRSALPSMLHKDGFILHPVTIEVGDYILSPWMCVERKSISDLFGSFASGRLFNQAEMMGRHYKMPILLIEFTPDKPFSLQQVSEITSDIKSSNVCSKISLLVLHFPQLRILWSRSPHATVELFKQVKRGQDDPNVETAVAVGSSGSTAGDNANAMDVLRKLPGITDHNYRRVASKVKNLAELSTKSLQELETLIGSSCAKKLHAFFNRNID</sequence>
<dbReference type="GO" id="GO:0000110">
    <property type="term" value="C:nucleotide-excision repair factor 1 complex"/>
    <property type="evidence" value="ECO:0007669"/>
    <property type="project" value="TreeGrafter"/>
</dbReference>
<dbReference type="VEuPathDB" id="FungiDB:AeMF1_001688"/>
<dbReference type="Pfam" id="PF02732">
    <property type="entry name" value="ERCC4"/>
    <property type="match status" value="1"/>
</dbReference>
<dbReference type="GO" id="GO:0000014">
    <property type="term" value="F:single-stranded DNA endodeoxyribonuclease activity"/>
    <property type="evidence" value="ECO:0007669"/>
    <property type="project" value="TreeGrafter"/>
</dbReference>
<dbReference type="Proteomes" id="UP000481153">
    <property type="component" value="Unassembled WGS sequence"/>
</dbReference>
<dbReference type="GO" id="GO:0000724">
    <property type="term" value="P:double-strand break repair via homologous recombination"/>
    <property type="evidence" value="ECO:0007669"/>
    <property type="project" value="TreeGrafter"/>
</dbReference>
<evidence type="ECO:0000256" key="5">
    <source>
        <dbReference type="ARBA" id="ARBA00022763"/>
    </source>
</evidence>
<evidence type="ECO:0000256" key="9">
    <source>
        <dbReference type="ARBA" id="ARBA00023242"/>
    </source>
</evidence>
<evidence type="ECO:0000256" key="4">
    <source>
        <dbReference type="ARBA" id="ARBA00022759"/>
    </source>
</evidence>
<name>A0A6G0WJQ9_9STRA</name>
<keyword evidence="9" id="KW-0539">Nucleus</keyword>
<organism evidence="12 13">
    <name type="scientific">Aphanomyces euteiches</name>
    <dbReference type="NCBI Taxonomy" id="100861"/>
    <lineage>
        <taxon>Eukaryota</taxon>
        <taxon>Sar</taxon>
        <taxon>Stramenopiles</taxon>
        <taxon>Oomycota</taxon>
        <taxon>Saprolegniomycetes</taxon>
        <taxon>Saprolegniales</taxon>
        <taxon>Verrucalvaceae</taxon>
        <taxon>Aphanomyces</taxon>
    </lineage>
</organism>
<dbReference type="PANTHER" id="PTHR10150:SF0">
    <property type="entry name" value="DNA REPAIR ENDONUCLEASE XPF"/>
    <property type="match status" value="1"/>
</dbReference>
<gene>
    <name evidence="12" type="ORF">Ae201684_014514</name>
</gene>
<keyword evidence="8" id="KW-0234">DNA repair</keyword>
<dbReference type="SMART" id="SM00891">
    <property type="entry name" value="ERCC4"/>
    <property type="match status" value="1"/>
</dbReference>
<protein>
    <recommendedName>
        <fullName evidence="11">ERCC4 domain-containing protein</fullName>
    </recommendedName>
</protein>
<evidence type="ECO:0000313" key="13">
    <source>
        <dbReference type="Proteomes" id="UP000481153"/>
    </source>
</evidence>
<keyword evidence="3" id="KW-0540">Nuclease</keyword>
<keyword evidence="6" id="KW-0378">Hydrolase</keyword>
<keyword evidence="10" id="KW-0175">Coiled coil</keyword>
<dbReference type="GO" id="GO:0000712">
    <property type="term" value="P:resolution of meiotic recombination intermediates"/>
    <property type="evidence" value="ECO:0007669"/>
    <property type="project" value="TreeGrafter"/>
</dbReference>
<dbReference type="GO" id="GO:0003697">
    <property type="term" value="F:single-stranded DNA binding"/>
    <property type="evidence" value="ECO:0007669"/>
    <property type="project" value="TreeGrafter"/>
</dbReference>
<keyword evidence="7" id="KW-0238">DNA-binding</keyword>
<keyword evidence="13" id="KW-1185">Reference proteome</keyword>
<dbReference type="AlphaFoldDB" id="A0A6G0WJQ9"/>
<feature type="coiled-coil region" evidence="10">
    <location>
        <begin position="213"/>
        <end position="240"/>
    </location>
</feature>
<keyword evidence="4" id="KW-0255">Endonuclease</keyword>
<comment type="subcellular location">
    <subcellularLocation>
        <location evidence="1">Nucleus</location>
    </subcellularLocation>
</comment>
<dbReference type="InterPro" id="IPR006166">
    <property type="entry name" value="ERCC4_domain"/>
</dbReference>
<dbReference type="Gene3D" id="3.40.50.10130">
    <property type="match status" value="1"/>
</dbReference>
<evidence type="ECO:0000256" key="6">
    <source>
        <dbReference type="ARBA" id="ARBA00022801"/>
    </source>
</evidence>
<dbReference type="PANTHER" id="PTHR10150">
    <property type="entry name" value="DNA REPAIR ENDONUCLEASE XPF"/>
    <property type="match status" value="1"/>
</dbReference>
<dbReference type="GO" id="GO:1901255">
    <property type="term" value="P:nucleotide-excision repair involved in interstrand cross-link repair"/>
    <property type="evidence" value="ECO:0007669"/>
    <property type="project" value="TreeGrafter"/>
</dbReference>
<evidence type="ECO:0000256" key="1">
    <source>
        <dbReference type="ARBA" id="ARBA00004123"/>
    </source>
</evidence>
<dbReference type="SUPFAM" id="SSF52980">
    <property type="entry name" value="Restriction endonuclease-like"/>
    <property type="match status" value="1"/>
</dbReference>
<accession>A0A6G0WJQ9</accession>
<dbReference type="InterPro" id="IPR010994">
    <property type="entry name" value="RuvA_2-like"/>
</dbReference>
<evidence type="ECO:0000256" key="10">
    <source>
        <dbReference type="SAM" id="Coils"/>
    </source>
</evidence>
<feature type="domain" description="ERCC4" evidence="11">
    <location>
        <begin position="637"/>
        <end position="717"/>
    </location>
</feature>
<evidence type="ECO:0000256" key="3">
    <source>
        <dbReference type="ARBA" id="ARBA00022722"/>
    </source>
</evidence>
<dbReference type="InterPro" id="IPR011335">
    <property type="entry name" value="Restrct_endonuc-II-like"/>
</dbReference>
<evidence type="ECO:0000256" key="8">
    <source>
        <dbReference type="ARBA" id="ARBA00023204"/>
    </source>
</evidence>
<dbReference type="FunFam" id="3.40.50.10130:FF:000002">
    <property type="entry name" value="DNA repair endonuclease XPF"/>
    <property type="match status" value="1"/>
</dbReference>
<evidence type="ECO:0000256" key="7">
    <source>
        <dbReference type="ARBA" id="ARBA00023125"/>
    </source>
</evidence>
<proteinExistence type="inferred from homology"/>
<dbReference type="InterPro" id="IPR047520">
    <property type="entry name" value="XPF_nuclease"/>
</dbReference>
<evidence type="ECO:0000313" key="12">
    <source>
        <dbReference type="EMBL" id="KAF0727493.1"/>
    </source>
</evidence>
<keyword evidence="5" id="KW-0227">DNA damage</keyword>
<comment type="similarity">
    <text evidence="2">Belongs to the XPF family.</text>
</comment>
<dbReference type="GO" id="GO:0003684">
    <property type="term" value="F:damaged DNA binding"/>
    <property type="evidence" value="ECO:0007669"/>
    <property type="project" value="TreeGrafter"/>
</dbReference>
<evidence type="ECO:0000256" key="2">
    <source>
        <dbReference type="ARBA" id="ARBA00010015"/>
    </source>
</evidence>
<dbReference type="CDD" id="cd20078">
    <property type="entry name" value="XPF_nuclease_XPF_euk"/>
    <property type="match status" value="1"/>
</dbReference>
<dbReference type="SUPFAM" id="SSF47781">
    <property type="entry name" value="RuvA domain 2-like"/>
    <property type="match status" value="1"/>
</dbReference>